<proteinExistence type="predicted"/>
<sequence>MNFPVLKHYLQQLQAGFSPSSHLSLDQQGRAHGRFFKARLSSVFQAIRSADGTQVIAYEAYARSLSADDSGLSIWKLLEHVASDEESVELDRLCRLLHTINYFRQAESFTKDLYLSVHNRLLVAVAGNHGAAFRRVLESLEVPQHKIILQLPMITASQRWVLTHVAENYRRNGFRLGTNARSVDEALDHLSRIRPASIKLDIDSVRDAASFDFLLSKAAEIHCQIIVRKIERESSLQALSAARQTGLAFAMQGFHFDLPRPQLLSEEKRSIETNIVDTSASFINKESSQARWDLGYLAYM</sequence>
<dbReference type="Proteomes" id="UP000643610">
    <property type="component" value="Unassembled WGS sequence"/>
</dbReference>
<dbReference type="Pfam" id="PF00563">
    <property type="entry name" value="EAL"/>
    <property type="match status" value="1"/>
</dbReference>
<dbReference type="InterPro" id="IPR001633">
    <property type="entry name" value="EAL_dom"/>
</dbReference>
<gene>
    <name evidence="2" type="ORF">H8K33_14585</name>
</gene>
<dbReference type="SUPFAM" id="SSF141868">
    <property type="entry name" value="EAL domain-like"/>
    <property type="match status" value="1"/>
</dbReference>
<dbReference type="SMART" id="SM00052">
    <property type="entry name" value="EAL"/>
    <property type="match status" value="1"/>
</dbReference>
<feature type="domain" description="EAL" evidence="1">
    <location>
        <begin position="13"/>
        <end position="264"/>
    </location>
</feature>
<name>A0ABR6XTN7_9BURK</name>
<dbReference type="InterPro" id="IPR035919">
    <property type="entry name" value="EAL_sf"/>
</dbReference>
<evidence type="ECO:0000313" key="2">
    <source>
        <dbReference type="EMBL" id="MBC3832733.1"/>
    </source>
</evidence>
<comment type="caution">
    <text evidence="2">The sequence shown here is derived from an EMBL/GenBank/DDBJ whole genome shotgun (WGS) entry which is preliminary data.</text>
</comment>
<dbReference type="Gene3D" id="3.20.20.450">
    <property type="entry name" value="EAL domain"/>
    <property type="match status" value="1"/>
</dbReference>
<dbReference type="RefSeq" id="WP_186891783.1">
    <property type="nucleotide sequence ID" value="NZ_JACOFU010000006.1"/>
</dbReference>
<reference evidence="2 3" key="1">
    <citation type="submission" date="2020-08" db="EMBL/GenBank/DDBJ databases">
        <title>Novel species isolated from subtropical streams in China.</title>
        <authorList>
            <person name="Lu H."/>
        </authorList>
    </citation>
    <scope>NUCLEOTIDE SEQUENCE [LARGE SCALE GENOMIC DNA]</scope>
    <source>
        <strain evidence="2 3">KCTC 52442</strain>
    </source>
</reference>
<evidence type="ECO:0000313" key="3">
    <source>
        <dbReference type="Proteomes" id="UP000643610"/>
    </source>
</evidence>
<dbReference type="EMBL" id="JACOFU010000006">
    <property type="protein sequence ID" value="MBC3832733.1"/>
    <property type="molecule type" value="Genomic_DNA"/>
</dbReference>
<evidence type="ECO:0000259" key="1">
    <source>
        <dbReference type="SMART" id="SM00052"/>
    </source>
</evidence>
<keyword evidence="3" id="KW-1185">Reference proteome</keyword>
<accession>A0ABR6XTN7</accession>
<protein>
    <submittedName>
        <fullName evidence="2">EAL domain-containing protein</fullName>
    </submittedName>
</protein>
<organism evidence="2 3">
    <name type="scientific">Undibacterium amnicola</name>
    <dbReference type="NCBI Taxonomy" id="1834038"/>
    <lineage>
        <taxon>Bacteria</taxon>
        <taxon>Pseudomonadati</taxon>
        <taxon>Pseudomonadota</taxon>
        <taxon>Betaproteobacteria</taxon>
        <taxon>Burkholderiales</taxon>
        <taxon>Oxalobacteraceae</taxon>
        <taxon>Undibacterium</taxon>
    </lineage>
</organism>